<dbReference type="RefSeq" id="WP_239369398.1">
    <property type="nucleotide sequence ID" value="NZ_JAKREW010000030.1"/>
</dbReference>
<dbReference type="EMBL" id="JAKREW010000030">
    <property type="protein sequence ID" value="MCG7507878.1"/>
    <property type="molecule type" value="Genomic_DNA"/>
</dbReference>
<sequence>MGEKRKKIYEALVNGATEGHSGSDLYDFVQNRCPKTSGKKIVRASLFALTDPHVTDRNVLDVIYALAIKHRMDEVRPGEDHDDDDDVNAPAPSVEKTKKKKTTSMESDDARAET</sequence>
<accession>A0ABS9QKA8</accession>
<protein>
    <submittedName>
        <fullName evidence="2">Uncharacterized protein</fullName>
    </submittedName>
</protein>
<name>A0ABS9QKA8_9HYPH</name>
<feature type="region of interest" description="Disordered" evidence="1">
    <location>
        <begin position="75"/>
        <end position="114"/>
    </location>
</feature>
<proteinExistence type="predicted"/>
<evidence type="ECO:0000313" key="3">
    <source>
        <dbReference type="Proteomes" id="UP001201701"/>
    </source>
</evidence>
<evidence type="ECO:0000313" key="2">
    <source>
        <dbReference type="EMBL" id="MCG7507878.1"/>
    </source>
</evidence>
<keyword evidence="3" id="KW-1185">Reference proteome</keyword>
<dbReference type="Proteomes" id="UP001201701">
    <property type="component" value="Unassembled WGS sequence"/>
</dbReference>
<organism evidence="2 3">
    <name type="scientific">Mesorhizobium retamae</name>
    <dbReference type="NCBI Taxonomy" id="2912854"/>
    <lineage>
        <taxon>Bacteria</taxon>
        <taxon>Pseudomonadati</taxon>
        <taxon>Pseudomonadota</taxon>
        <taxon>Alphaproteobacteria</taxon>
        <taxon>Hyphomicrobiales</taxon>
        <taxon>Phyllobacteriaceae</taxon>
        <taxon>Mesorhizobium</taxon>
    </lineage>
</organism>
<evidence type="ECO:0000256" key="1">
    <source>
        <dbReference type="SAM" id="MobiDB-lite"/>
    </source>
</evidence>
<comment type="caution">
    <text evidence="2">The sequence shown here is derived from an EMBL/GenBank/DDBJ whole genome shotgun (WGS) entry which is preliminary data.</text>
</comment>
<gene>
    <name evidence="2" type="ORF">L4923_22830</name>
</gene>
<reference evidence="2 3" key="1">
    <citation type="submission" date="2022-02" db="EMBL/GenBank/DDBJ databases">
        <title>Draft genome sequence of Mezorhizobium retamae strain IRAMC:0171 isolated from Retama raetam nodules.</title>
        <authorList>
            <person name="Bengaied R."/>
            <person name="Sbissi I."/>
            <person name="Huber K."/>
            <person name="Ghodbane F."/>
            <person name="Nouioui I."/>
            <person name="Tarhouni M."/>
            <person name="Gtari M."/>
        </authorList>
    </citation>
    <scope>NUCLEOTIDE SEQUENCE [LARGE SCALE GENOMIC DNA]</scope>
    <source>
        <strain evidence="2 3">IRAMC:0171</strain>
    </source>
</reference>